<keyword evidence="8" id="KW-0325">Glycoprotein</keyword>
<dbReference type="InterPro" id="IPR003663">
    <property type="entry name" value="Sugar/inositol_transpt"/>
</dbReference>
<evidence type="ECO:0000256" key="5">
    <source>
        <dbReference type="ARBA" id="ARBA00022692"/>
    </source>
</evidence>
<comment type="subcellular location">
    <subcellularLocation>
        <location evidence="1">Cell membrane</location>
        <topology evidence="1">Multi-pass membrane protein</topology>
    </subcellularLocation>
</comment>
<keyword evidence="6 9" id="KW-1133">Transmembrane helix</keyword>
<dbReference type="Pfam" id="PF00083">
    <property type="entry name" value="Sugar_tr"/>
    <property type="match status" value="1"/>
</dbReference>
<gene>
    <name evidence="12" type="primary">LOC107265964</name>
</gene>
<dbReference type="PROSITE" id="PS50850">
    <property type="entry name" value="MFS"/>
    <property type="match status" value="1"/>
</dbReference>
<feature type="transmembrane region" description="Helical" evidence="9">
    <location>
        <begin position="170"/>
        <end position="191"/>
    </location>
</feature>
<accession>A0AAJ7FH16</accession>
<evidence type="ECO:0000256" key="2">
    <source>
        <dbReference type="ARBA" id="ARBA00022448"/>
    </source>
</evidence>
<dbReference type="InterPro" id="IPR020846">
    <property type="entry name" value="MFS_dom"/>
</dbReference>
<keyword evidence="5 9" id="KW-0812">Transmembrane</keyword>
<dbReference type="RefSeq" id="XP_015591445.2">
    <property type="nucleotide sequence ID" value="XM_015735959.2"/>
</dbReference>
<dbReference type="PRINTS" id="PR00171">
    <property type="entry name" value="SUGRTRNSPORT"/>
</dbReference>
<evidence type="ECO:0000256" key="3">
    <source>
        <dbReference type="ARBA" id="ARBA00022475"/>
    </source>
</evidence>
<reference evidence="12" key="1">
    <citation type="submission" date="2025-08" db="UniProtKB">
        <authorList>
            <consortium name="RefSeq"/>
        </authorList>
    </citation>
    <scope>IDENTIFICATION</scope>
</reference>
<dbReference type="InterPro" id="IPR005828">
    <property type="entry name" value="MFS_sugar_transport-like"/>
</dbReference>
<proteinExistence type="predicted"/>
<evidence type="ECO:0000256" key="4">
    <source>
        <dbReference type="ARBA" id="ARBA00022597"/>
    </source>
</evidence>
<evidence type="ECO:0000313" key="12">
    <source>
        <dbReference type="RefSeq" id="XP_015591445.2"/>
    </source>
</evidence>
<feature type="transmembrane region" description="Helical" evidence="9">
    <location>
        <begin position="117"/>
        <end position="134"/>
    </location>
</feature>
<dbReference type="GeneID" id="107265964"/>
<evidence type="ECO:0000256" key="6">
    <source>
        <dbReference type="ARBA" id="ARBA00022989"/>
    </source>
</evidence>
<feature type="transmembrane region" description="Helical" evidence="9">
    <location>
        <begin position="146"/>
        <end position="164"/>
    </location>
</feature>
<evidence type="ECO:0000256" key="9">
    <source>
        <dbReference type="SAM" id="Phobius"/>
    </source>
</evidence>
<dbReference type="FunFam" id="1.20.1250.20:FF:000218">
    <property type="entry name" value="facilitated trehalose transporter Tret1"/>
    <property type="match status" value="1"/>
</dbReference>
<sequence>MILNTKGKLLSNTWPQWIAAIEVFMLAASTGFMFGWGSPYLVLLTSDESPLPITNVEASWIAAVLNLARAFGAIIGSVFMALYGSKTTLFIAAVPPIFGWICVIVANSVWWLYAARSLLGLSIGMIFASFPMYLGEISDPSIRGALVGFIMNGFTTGTVIGNIMGSYVTMAVFAYISLVPSVLYLISFILIPQSPHYLVRISKLEQAKKSIEWYHPNGNSEIELEAIVNFIKKSDKQSFTQRLKEMNQRKNRKSFFMIIILFFYMQLCGLNSILCYMEIILIDGKLTVIEPSTLVIIVNTTPVFLGLLTIYTLDKFGKKIALCVSSSGATLSMGLLGVHFMLLKLGYNSDNLQWLLILSMFLFHSIHLGVVQVPSAILGEVFPANLKPVAGLIASISSALFAFVATKMYLPIVDLIGHEYLFWIFSGIMLTCVAYSIFKLPETKGKTLQEIQDML</sequence>
<evidence type="ECO:0000259" key="10">
    <source>
        <dbReference type="PROSITE" id="PS50850"/>
    </source>
</evidence>
<dbReference type="PROSITE" id="PS00217">
    <property type="entry name" value="SUGAR_TRANSPORT_2"/>
    <property type="match status" value="1"/>
</dbReference>
<evidence type="ECO:0000256" key="1">
    <source>
        <dbReference type="ARBA" id="ARBA00004651"/>
    </source>
</evidence>
<dbReference type="InterPro" id="IPR005829">
    <property type="entry name" value="Sugar_transporter_CS"/>
</dbReference>
<protein>
    <submittedName>
        <fullName evidence="12">Facilitated trehalose transporter Tret1-like</fullName>
    </submittedName>
</protein>
<feature type="transmembrane region" description="Helical" evidence="9">
    <location>
        <begin position="320"/>
        <end position="342"/>
    </location>
</feature>
<keyword evidence="7 9" id="KW-0472">Membrane</keyword>
<feature type="transmembrane region" description="Helical" evidence="9">
    <location>
        <begin position="420"/>
        <end position="438"/>
    </location>
</feature>
<feature type="transmembrane region" description="Helical" evidence="9">
    <location>
        <begin position="294"/>
        <end position="313"/>
    </location>
</feature>
<dbReference type="GO" id="GO:0005886">
    <property type="term" value="C:plasma membrane"/>
    <property type="evidence" value="ECO:0007669"/>
    <property type="project" value="UniProtKB-SubCell"/>
</dbReference>
<feature type="transmembrane region" description="Helical" evidence="9">
    <location>
        <begin position="17"/>
        <end position="38"/>
    </location>
</feature>
<feature type="transmembrane region" description="Helical" evidence="9">
    <location>
        <begin position="354"/>
        <end position="377"/>
    </location>
</feature>
<feature type="transmembrane region" description="Helical" evidence="9">
    <location>
        <begin position="389"/>
        <end position="408"/>
    </location>
</feature>
<dbReference type="PANTHER" id="PTHR48021">
    <property type="match status" value="1"/>
</dbReference>
<keyword evidence="3" id="KW-1003">Cell membrane</keyword>
<dbReference type="InterPro" id="IPR036259">
    <property type="entry name" value="MFS_trans_sf"/>
</dbReference>
<feature type="transmembrane region" description="Helical" evidence="9">
    <location>
        <begin position="89"/>
        <end position="111"/>
    </location>
</feature>
<dbReference type="Proteomes" id="UP000694920">
    <property type="component" value="Unplaced"/>
</dbReference>
<dbReference type="AlphaFoldDB" id="A0AAJ7FH16"/>
<feature type="transmembrane region" description="Helical" evidence="9">
    <location>
        <begin position="58"/>
        <end position="82"/>
    </location>
</feature>
<dbReference type="InterPro" id="IPR050549">
    <property type="entry name" value="MFS_Trehalose_Transporter"/>
</dbReference>
<keyword evidence="2" id="KW-0813">Transport</keyword>
<organism evidence="11 12">
    <name type="scientific">Cephus cinctus</name>
    <name type="common">Wheat stem sawfly</name>
    <dbReference type="NCBI Taxonomy" id="211228"/>
    <lineage>
        <taxon>Eukaryota</taxon>
        <taxon>Metazoa</taxon>
        <taxon>Ecdysozoa</taxon>
        <taxon>Arthropoda</taxon>
        <taxon>Hexapoda</taxon>
        <taxon>Insecta</taxon>
        <taxon>Pterygota</taxon>
        <taxon>Neoptera</taxon>
        <taxon>Endopterygota</taxon>
        <taxon>Hymenoptera</taxon>
        <taxon>Cephoidea</taxon>
        <taxon>Cephidae</taxon>
        <taxon>Cephus</taxon>
    </lineage>
</organism>
<keyword evidence="4" id="KW-0762">Sugar transport</keyword>
<feature type="transmembrane region" description="Helical" evidence="9">
    <location>
        <begin position="255"/>
        <end position="282"/>
    </location>
</feature>
<evidence type="ECO:0000256" key="8">
    <source>
        <dbReference type="ARBA" id="ARBA00023180"/>
    </source>
</evidence>
<dbReference type="PANTHER" id="PTHR48021:SF1">
    <property type="entry name" value="GH07001P-RELATED"/>
    <property type="match status" value="1"/>
</dbReference>
<dbReference type="KEGG" id="ccin:107265964"/>
<dbReference type="Gene3D" id="1.20.1250.20">
    <property type="entry name" value="MFS general substrate transporter like domains"/>
    <property type="match status" value="1"/>
</dbReference>
<feature type="domain" description="Major facilitator superfamily (MFS) profile" evidence="10">
    <location>
        <begin position="15"/>
        <end position="444"/>
    </location>
</feature>
<dbReference type="SUPFAM" id="SSF103473">
    <property type="entry name" value="MFS general substrate transporter"/>
    <property type="match status" value="1"/>
</dbReference>
<name>A0AAJ7FH16_CEPCN</name>
<dbReference type="GO" id="GO:0022857">
    <property type="term" value="F:transmembrane transporter activity"/>
    <property type="evidence" value="ECO:0007669"/>
    <property type="project" value="InterPro"/>
</dbReference>
<evidence type="ECO:0000313" key="11">
    <source>
        <dbReference type="Proteomes" id="UP000694920"/>
    </source>
</evidence>
<keyword evidence="11" id="KW-1185">Reference proteome</keyword>
<evidence type="ECO:0000256" key="7">
    <source>
        <dbReference type="ARBA" id="ARBA00023136"/>
    </source>
</evidence>